<gene>
    <name evidence="1" type="ORF">GRI99_03275</name>
</gene>
<keyword evidence="2" id="KW-1185">Reference proteome</keyword>
<dbReference type="InterPro" id="IPR011013">
    <property type="entry name" value="Gal_mutarotase_sf_dom"/>
</dbReference>
<dbReference type="PANTHER" id="PTHR11122:SF13">
    <property type="entry name" value="GLUCOSE-6-PHOSPHATE 1-EPIMERASE"/>
    <property type="match status" value="1"/>
</dbReference>
<dbReference type="RefSeq" id="WP_160770542.1">
    <property type="nucleotide sequence ID" value="NZ_WTYV01000001.1"/>
</dbReference>
<dbReference type="InterPro" id="IPR014718">
    <property type="entry name" value="GH-type_carb-bd"/>
</dbReference>
<dbReference type="InterPro" id="IPR008183">
    <property type="entry name" value="Aldose_1/G6P_1-epimerase"/>
</dbReference>
<dbReference type="AlphaFoldDB" id="A0A844YU72"/>
<evidence type="ECO:0000313" key="2">
    <source>
        <dbReference type="Proteomes" id="UP000466966"/>
    </source>
</evidence>
<reference evidence="1 2" key="1">
    <citation type="submission" date="2019-12" db="EMBL/GenBank/DDBJ databases">
        <title>Genomic-based taxomic classification of the family Erythrobacteraceae.</title>
        <authorList>
            <person name="Xu L."/>
        </authorList>
    </citation>
    <scope>NUCLEOTIDE SEQUENCE [LARGE SCALE GENOMIC DNA]</scope>
    <source>
        <strain evidence="1 2">M0322</strain>
    </source>
</reference>
<dbReference type="OrthoDB" id="9795355at2"/>
<organism evidence="1 2">
    <name type="scientific">Alteraurantiacibacter buctensis</name>
    <dbReference type="NCBI Taxonomy" id="1503981"/>
    <lineage>
        <taxon>Bacteria</taxon>
        <taxon>Pseudomonadati</taxon>
        <taxon>Pseudomonadota</taxon>
        <taxon>Alphaproteobacteria</taxon>
        <taxon>Sphingomonadales</taxon>
        <taxon>Erythrobacteraceae</taxon>
        <taxon>Alteraurantiacibacter</taxon>
    </lineage>
</organism>
<dbReference type="PANTHER" id="PTHR11122">
    <property type="entry name" value="APOSPORY-ASSOCIATED PROTEIN C-RELATED"/>
    <property type="match status" value="1"/>
</dbReference>
<dbReference type="CDD" id="cd09024">
    <property type="entry name" value="Aldose_epim_lacX"/>
    <property type="match status" value="1"/>
</dbReference>
<evidence type="ECO:0000313" key="1">
    <source>
        <dbReference type="EMBL" id="MXO70652.1"/>
    </source>
</evidence>
<dbReference type="Gene3D" id="2.70.98.10">
    <property type="match status" value="1"/>
</dbReference>
<protein>
    <submittedName>
        <fullName evidence="1">Aldose 1-epimerase family protein</fullName>
    </submittedName>
</protein>
<accession>A0A844YU72</accession>
<dbReference type="Proteomes" id="UP000466966">
    <property type="component" value="Unassembled WGS sequence"/>
</dbReference>
<sequence length="289" mass="31818">MTDPITITSGNLTARIDPLGAELVSLREADGRELMTSADPAHWTGHAPLLFPIVGRLNGDVLRLDGREYPMKQHGFARRLEWEVLGAGEDAVTFVLRDSATTRETYPFAFDLAVLYELEGTTLTTTVRVGNTGPEDLPFSFGFHPAFAWPLPFGQPRDEHRITFEREEGPEVVRLEGGLIATQVPSPLQVRDLPLSDALFTNDALVWAPVASQEVTYGAAEGPRLRIAFPDTPYLGIWTQPGAQFVCIEPWHGHADPAGFSGDFRTKPGVITLPPGDEWRCTMRVTLEA</sequence>
<dbReference type="Pfam" id="PF01263">
    <property type="entry name" value="Aldose_epim"/>
    <property type="match status" value="1"/>
</dbReference>
<dbReference type="GO" id="GO:0005975">
    <property type="term" value="P:carbohydrate metabolic process"/>
    <property type="evidence" value="ECO:0007669"/>
    <property type="project" value="InterPro"/>
</dbReference>
<dbReference type="GO" id="GO:0030246">
    <property type="term" value="F:carbohydrate binding"/>
    <property type="evidence" value="ECO:0007669"/>
    <property type="project" value="InterPro"/>
</dbReference>
<dbReference type="GO" id="GO:0016853">
    <property type="term" value="F:isomerase activity"/>
    <property type="evidence" value="ECO:0007669"/>
    <property type="project" value="InterPro"/>
</dbReference>
<name>A0A844YU72_9SPHN</name>
<proteinExistence type="predicted"/>
<dbReference type="InterPro" id="IPR037481">
    <property type="entry name" value="LacX"/>
</dbReference>
<dbReference type="SUPFAM" id="SSF74650">
    <property type="entry name" value="Galactose mutarotase-like"/>
    <property type="match status" value="1"/>
</dbReference>
<comment type="caution">
    <text evidence="1">The sequence shown here is derived from an EMBL/GenBank/DDBJ whole genome shotgun (WGS) entry which is preliminary data.</text>
</comment>
<dbReference type="EMBL" id="WTYV01000001">
    <property type="protein sequence ID" value="MXO70652.1"/>
    <property type="molecule type" value="Genomic_DNA"/>
</dbReference>